<reference evidence="2" key="1">
    <citation type="submission" date="2020-02" db="EMBL/GenBank/DDBJ databases">
        <authorList>
            <person name="Meier V. D."/>
        </authorList>
    </citation>
    <scope>NUCLEOTIDE SEQUENCE</scope>
    <source>
        <strain evidence="2">AVDCRST_MAG04</strain>
    </source>
</reference>
<feature type="non-terminal residue" evidence="2">
    <location>
        <position position="74"/>
    </location>
</feature>
<evidence type="ECO:0000256" key="1">
    <source>
        <dbReference type="SAM" id="MobiDB-lite"/>
    </source>
</evidence>
<evidence type="ECO:0000313" key="2">
    <source>
        <dbReference type="EMBL" id="CAA9212132.1"/>
    </source>
</evidence>
<dbReference type="EMBL" id="CADCTL010000009">
    <property type="protein sequence ID" value="CAA9212132.1"/>
    <property type="molecule type" value="Genomic_DNA"/>
</dbReference>
<feature type="compositionally biased region" description="Polar residues" evidence="1">
    <location>
        <begin position="1"/>
        <end position="10"/>
    </location>
</feature>
<dbReference type="AlphaFoldDB" id="A0A6J4H4A8"/>
<organism evidence="2">
    <name type="scientific">uncultured Acetobacteraceae bacterium</name>
    <dbReference type="NCBI Taxonomy" id="169975"/>
    <lineage>
        <taxon>Bacteria</taxon>
        <taxon>Pseudomonadati</taxon>
        <taxon>Pseudomonadota</taxon>
        <taxon>Alphaproteobacteria</taxon>
        <taxon>Acetobacterales</taxon>
        <taxon>Acetobacteraceae</taxon>
        <taxon>environmental samples</taxon>
    </lineage>
</organism>
<accession>A0A6J4H4A8</accession>
<feature type="region of interest" description="Disordered" evidence="1">
    <location>
        <begin position="1"/>
        <end position="27"/>
    </location>
</feature>
<proteinExistence type="predicted"/>
<feature type="region of interest" description="Disordered" evidence="1">
    <location>
        <begin position="40"/>
        <end position="74"/>
    </location>
</feature>
<gene>
    <name evidence="2" type="ORF">AVDCRST_MAG04-165</name>
</gene>
<sequence length="74" mass="8508">WCRARSTSTRRGAKLRGRCSGRWPPERATPRTRMVYVRLRTHQRPLGASARRTPRNRAPMPTRTTGQVGVPRRG</sequence>
<feature type="non-terminal residue" evidence="2">
    <location>
        <position position="1"/>
    </location>
</feature>
<name>A0A6J4H4A8_9PROT</name>
<protein>
    <submittedName>
        <fullName evidence="2">Uncharacterized protein</fullName>
    </submittedName>
</protein>